<reference evidence="2" key="1">
    <citation type="submission" date="2018-05" db="EMBL/GenBank/DDBJ databases">
        <title>Pedobacter paludis sp. nov., isolated from wetland soil.</title>
        <authorList>
            <person name="Zhang Y."/>
        </authorList>
    </citation>
    <scope>NUCLEOTIDE SEQUENCE [LARGE SCALE GENOMIC DNA]</scope>
    <source>
        <strain evidence="2">R-8</strain>
    </source>
</reference>
<dbReference type="Proteomes" id="UP000245391">
    <property type="component" value="Unassembled WGS sequence"/>
</dbReference>
<evidence type="ECO:0000313" key="2">
    <source>
        <dbReference type="Proteomes" id="UP000245391"/>
    </source>
</evidence>
<organism evidence="1 2">
    <name type="scientific">Pedobacter paludis</name>
    <dbReference type="NCBI Taxonomy" id="2203212"/>
    <lineage>
        <taxon>Bacteria</taxon>
        <taxon>Pseudomonadati</taxon>
        <taxon>Bacteroidota</taxon>
        <taxon>Sphingobacteriia</taxon>
        <taxon>Sphingobacteriales</taxon>
        <taxon>Sphingobacteriaceae</taxon>
        <taxon>Pedobacter</taxon>
    </lineage>
</organism>
<dbReference type="AlphaFoldDB" id="A0A317F472"/>
<proteinExistence type="predicted"/>
<comment type="caution">
    <text evidence="1">The sequence shown here is derived from an EMBL/GenBank/DDBJ whole genome shotgun (WGS) entry which is preliminary data.</text>
</comment>
<protein>
    <submittedName>
        <fullName evidence="1">Uncharacterized protein</fullName>
    </submittedName>
</protein>
<dbReference type="EMBL" id="QGNY01000003">
    <property type="protein sequence ID" value="PWS32288.1"/>
    <property type="molecule type" value="Genomic_DNA"/>
</dbReference>
<keyword evidence="2" id="KW-1185">Reference proteome</keyword>
<name>A0A317F472_9SPHI</name>
<dbReference type="RefSeq" id="WP_109929735.1">
    <property type="nucleotide sequence ID" value="NZ_QGNY01000003.1"/>
</dbReference>
<accession>A0A317F472</accession>
<gene>
    <name evidence="1" type="ORF">DF947_11010</name>
</gene>
<evidence type="ECO:0000313" key="1">
    <source>
        <dbReference type="EMBL" id="PWS32288.1"/>
    </source>
</evidence>
<sequence>MKNVIVILLVFCFGCTNKAPEKKENVNEEVQVILNTFANGIYWVSENDFKDMQAEVHHLPLKITKRLRKYTVTDSLLSMGEFRFAHSDTAGKLIKKTVPFQFETFKNFKDIVGFEIIKASKNVAELDSNYNGNLTFSRVIFNYQRNRAQYYFEQSKTVGVGRGWGMGTYIYAKKIKGIWTFDKKEELWIT</sequence>
<dbReference type="OrthoDB" id="6057717at2"/>